<evidence type="ECO:0000256" key="3">
    <source>
        <dbReference type="ARBA" id="ARBA00022801"/>
    </source>
</evidence>
<feature type="domain" description="Fibronectin type-III" evidence="8">
    <location>
        <begin position="1137"/>
        <end position="1226"/>
    </location>
</feature>
<dbReference type="GO" id="GO:0016798">
    <property type="term" value="F:hydrolase activity, acting on glycosyl bonds"/>
    <property type="evidence" value="ECO:0007669"/>
    <property type="project" value="UniProtKB-KW"/>
</dbReference>
<name>A0A7W5C753_9BACL</name>
<dbReference type="EMBL" id="JACHXW010000006">
    <property type="protein sequence ID" value="MBB3152323.1"/>
    <property type="molecule type" value="Genomic_DNA"/>
</dbReference>
<protein>
    <submittedName>
        <fullName evidence="9">Chitodextrinase</fullName>
    </submittedName>
</protein>
<dbReference type="CDD" id="cd00063">
    <property type="entry name" value="FN3"/>
    <property type="match status" value="4"/>
</dbReference>
<dbReference type="SUPFAM" id="SSF51445">
    <property type="entry name" value="(Trans)glycosidases"/>
    <property type="match status" value="1"/>
</dbReference>
<feature type="domain" description="Fibronectin type-III" evidence="8">
    <location>
        <begin position="697"/>
        <end position="784"/>
    </location>
</feature>
<evidence type="ECO:0000256" key="7">
    <source>
        <dbReference type="SAM" id="MobiDB-lite"/>
    </source>
</evidence>
<feature type="region of interest" description="Disordered" evidence="7">
    <location>
        <begin position="680"/>
        <end position="705"/>
    </location>
</feature>
<keyword evidence="4" id="KW-0119">Carbohydrate metabolism</keyword>
<dbReference type="Gene3D" id="3.20.20.80">
    <property type="entry name" value="Glycosidases"/>
    <property type="match status" value="1"/>
</dbReference>
<dbReference type="InterPro" id="IPR032260">
    <property type="entry name" value="DUF5060"/>
</dbReference>
<keyword evidence="3" id="KW-0378">Hydrolase</keyword>
<dbReference type="Gene3D" id="2.60.40.10">
    <property type="entry name" value="Immunoglobulins"/>
    <property type="match status" value="6"/>
</dbReference>
<dbReference type="PANTHER" id="PTHR13817">
    <property type="entry name" value="TITIN"/>
    <property type="match status" value="1"/>
</dbReference>
<keyword evidence="2" id="KW-0677">Repeat</keyword>
<evidence type="ECO:0000256" key="1">
    <source>
        <dbReference type="ARBA" id="ARBA00022729"/>
    </source>
</evidence>
<dbReference type="InterPro" id="IPR017853">
    <property type="entry name" value="GH"/>
</dbReference>
<dbReference type="InterPro" id="IPR013783">
    <property type="entry name" value="Ig-like_fold"/>
</dbReference>
<comment type="caution">
    <text evidence="9">The sequence shown here is derived from an EMBL/GenBank/DDBJ whole genome shotgun (WGS) entry which is preliminary data.</text>
</comment>
<dbReference type="PANTHER" id="PTHR13817:SF173">
    <property type="entry name" value="FRAZZLED"/>
    <property type="match status" value="1"/>
</dbReference>
<keyword evidence="1" id="KW-0732">Signal</keyword>
<keyword evidence="10" id="KW-1185">Reference proteome</keyword>
<evidence type="ECO:0000256" key="2">
    <source>
        <dbReference type="ARBA" id="ARBA00022737"/>
    </source>
</evidence>
<dbReference type="InterPro" id="IPR036116">
    <property type="entry name" value="FN3_sf"/>
</dbReference>
<dbReference type="Pfam" id="PF16586">
    <property type="entry name" value="DUF5060"/>
    <property type="match status" value="1"/>
</dbReference>
<evidence type="ECO:0000256" key="4">
    <source>
        <dbReference type="ARBA" id="ARBA00023277"/>
    </source>
</evidence>
<evidence type="ECO:0000256" key="6">
    <source>
        <dbReference type="ARBA" id="ARBA00023326"/>
    </source>
</evidence>
<dbReference type="SUPFAM" id="SSF49265">
    <property type="entry name" value="Fibronectin type III"/>
    <property type="match status" value="3"/>
</dbReference>
<accession>A0A7W5C753</accession>
<dbReference type="Gene3D" id="2.60.120.260">
    <property type="entry name" value="Galactose-binding domain-like"/>
    <property type="match status" value="2"/>
</dbReference>
<feature type="domain" description="Fibronectin type-III" evidence="8">
    <location>
        <begin position="949"/>
        <end position="1038"/>
    </location>
</feature>
<evidence type="ECO:0000256" key="5">
    <source>
        <dbReference type="ARBA" id="ARBA00023295"/>
    </source>
</evidence>
<dbReference type="InterPro" id="IPR050964">
    <property type="entry name" value="Striated_Muscle_Regulatory"/>
</dbReference>
<dbReference type="InterPro" id="IPR008979">
    <property type="entry name" value="Galactose-bd-like_sf"/>
</dbReference>
<reference evidence="9 10" key="1">
    <citation type="submission" date="2020-08" db="EMBL/GenBank/DDBJ databases">
        <title>Genomic Encyclopedia of Type Strains, Phase III (KMG-III): the genomes of soil and plant-associated and newly described type strains.</title>
        <authorList>
            <person name="Whitman W."/>
        </authorList>
    </citation>
    <scope>NUCLEOTIDE SEQUENCE [LARGE SCALE GENOMIC DNA]</scope>
    <source>
        <strain evidence="9 10">CECT 8234</strain>
    </source>
</reference>
<dbReference type="Pfam" id="PF00041">
    <property type="entry name" value="fn3"/>
    <property type="match status" value="4"/>
</dbReference>
<proteinExistence type="predicted"/>
<dbReference type="GO" id="GO:0000272">
    <property type="term" value="P:polysaccharide catabolic process"/>
    <property type="evidence" value="ECO:0007669"/>
    <property type="project" value="UniProtKB-KW"/>
</dbReference>
<evidence type="ECO:0000313" key="9">
    <source>
        <dbReference type="EMBL" id="MBB3152323.1"/>
    </source>
</evidence>
<dbReference type="InterPro" id="IPR003961">
    <property type="entry name" value="FN3_dom"/>
</dbReference>
<dbReference type="SUPFAM" id="SSF49785">
    <property type="entry name" value="Galactose-binding domain-like"/>
    <property type="match status" value="2"/>
</dbReference>
<evidence type="ECO:0000259" key="8">
    <source>
        <dbReference type="PROSITE" id="PS50853"/>
    </source>
</evidence>
<keyword evidence="6" id="KW-0624">Polysaccharide degradation</keyword>
<organism evidence="9 10">
    <name type="scientific">Paenibacillus endophyticus</name>
    <dbReference type="NCBI Taxonomy" id="1294268"/>
    <lineage>
        <taxon>Bacteria</taxon>
        <taxon>Bacillati</taxon>
        <taxon>Bacillota</taxon>
        <taxon>Bacilli</taxon>
        <taxon>Bacillales</taxon>
        <taxon>Paenibacillaceae</taxon>
        <taxon>Paenibacillus</taxon>
    </lineage>
</organism>
<dbReference type="SMART" id="SM00060">
    <property type="entry name" value="FN3"/>
    <property type="match status" value="5"/>
</dbReference>
<dbReference type="PROSITE" id="PS50853">
    <property type="entry name" value="FN3"/>
    <property type="match status" value="5"/>
</dbReference>
<dbReference type="Proteomes" id="UP000518605">
    <property type="component" value="Unassembled WGS sequence"/>
</dbReference>
<evidence type="ECO:0000313" key="10">
    <source>
        <dbReference type="Proteomes" id="UP000518605"/>
    </source>
</evidence>
<feature type="domain" description="Fibronectin type-III" evidence="8">
    <location>
        <begin position="601"/>
        <end position="687"/>
    </location>
</feature>
<dbReference type="FunFam" id="2.60.40.10:FF:001114">
    <property type="entry name" value="Chitinase A1"/>
    <property type="match status" value="2"/>
</dbReference>
<gene>
    <name evidence="9" type="ORF">FHS16_002373</name>
</gene>
<feature type="domain" description="Fibronectin type-III" evidence="8">
    <location>
        <begin position="1043"/>
        <end position="1132"/>
    </location>
</feature>
<sequence length="1380" mass="146323">MKTNFTSKRYLLLCFMSLMLFVTILPAGLGLNATTVAAATAFSNVSVNTTTPAVYGKYEIQFDLSSTYSNPFNPDEVDVKAYFTTPTGQTEVMPGFYNKASSPKWAVRYSPRQMGSHSVVIQVTDGSGTGQSSVLTFTAGSAGTNRGFMGTSGSRFVDSYGKQLTLLGSNYAWNANTILDELPRYKDAKMNIMRVWYTCWWNNYAPEWGPITTTQNGITMSYDGIGKYQLENQARMDELIEEAADNDVYIMLTLNSFGDFYYDWPMNAYSTANGGPSYWTENNTDFWTNATAISYQKKLLRYVFARWGYSRSLGMMEYWNESDNRVDTSAANRSSWHSSVDTYWKSLDFYNRPTTTSFAWKDHEEFNQPTWETLNTLDTTNFHMYDGSSSALNKWEAELKHFIEDFDERPAFVGEYGSTHSDNSSDPNLPRFMHDGLWGPIFRAGAAGGNLWWIFENGFDIPASYKTIYTALANFIQPEEQHLINMPHVDYGAQSNSTKVGGYKNGDRALLWINDSTANHTVSSPRTVSGMSFNVPAMNPGTYDILYYNTVTGATISTTTATVVSGVGNLALSAIPSFNRDIAVKAVRQGSEVPDTQAPTAPSALAVQVKTDTTVSLSWTGSTDNVAVTGYDVYRGGVLTGSTSGATSFVVTGLTASTAYSFTVKAKDFAGNQSAASSALSVTTNAPPPPDTQTPTVPGSLASPTKTDKTVSLTWSASSDNVGVTAYDIFRGGTLAGSSSAGVLAFTDTGLTPLTSYVYTVKARDAAGNSSAASSALTITTLPLIAPNLLQNPGFDQDDGWGRPNQWTCEQTFYCTRDTSVKRNGSGSFKLSGNSGAWFGVYQDVAASAGNTYTFEGYLNIASATKAEATIRFMNSTGTELSSHSVANYNGTATTTGFVPMSGAFTAPANTATARVYVYLRDLNGTVYLDDFYLSSSADGGSGGGDTVAPTAPAGLTSPSKTATSVNLSWTASTDNVGVTGYEVYRGSTLAGTTTGATTLQVTGLTANTAYSFTVKAKDAAGNLSAASNTLSVTTNAAADTQAPTAPTGLTSPSKTATSVNLSWTASTDNVAVTGYEVYRGSTLTGTTTGATTLQVTGLTANTAYSFTVKANDAAGNLSAASNTLSVTTNAAADTQAPSAPTGLTAPSKTDTTVNLSWTASTDNVGVTGYEVYRGATLAGTTTGATTLQVTGLTANTAYSFTVKAKDAAGNLSAASSALSITTNAATAGNLLINPGFETDDGSGKPATWVYEQPYYVSRDTSVKQSGAASLRLDGSTGPWHAWYQDVNASAGSTYAFSGSVNIAANNGSSLYFKLQFLNSAGSVLSESTLATYSGTTTSGFENVSGTATAPASTAKVRVYTYFTDMRGTFYFDNYSLTSS</sequence>
<keyword evidence="5" id="KW-0326">Glycosidase</keyword>